<dbReference type="Pfam" id="PF16916">
    <property type="entry name" value="ZT_dimer"/>
    <property type="match status" value="1"/>
</dbReference>
<feature type="transmembrane region" description="Helical" evidence="6">
    <location>
        <begin position="162"/>
        <end position="187"/>
    </location>
</feature>
<dbReference type="PANTHER" id="PTHR13414">
    <property type="entry name" value="HUEL-CATION TRANSPORTER"/>
    <property type="match status" value="1"/>
</dbReference>
<dbReference type="PANTHER" id="PTHR13414:SF9">
    <property type="entry name" value="PROTON-COUPLED ZINC ANTIPORTER SLC30A9, MITOCHONDRIAL"/>
    <property type="match status" value="1"/>
</dbReference>
<dbReference type="GO" id="GO:0016020">
    <property type="term" value="C:membrane"/>
    <property type="evidence" value="ECO:0007669"/>
    <property type="project" value="UniProtKB-SubCell"/>
</dbReference>
<feature type="transmembrane region" description="Helical" evidence="6">
    <location>
        <begin position="113"/>
        <end position="135"/>
    </location>
</feature>
<keyword evidence="3 6" id="KW-0812">Transmembrane</keyword>
<feature type="domain" description="Cation efflux protein cytoplasmic" evidence="8">
    <location>
        <begin position="225"/>
        <end position="298"/>
    </location>
</feature>
<reference evidence="10" key="1">
    <citation type="submission" date="2017-09" db="EMBL/GenBank/DDBJ databases">
        <title>Depth-based differentiation of microbial function through sediment-hosted aquifers and enrichment of novel symbionts in the deep terrestrial subsurface.</title>
        <authorList>
            <person name="Probst A.J."/>
            <person name="Ladd B."/>
            <person name="Jarett J.K."/>
            <person name="Geller-Mcgrath D.E."/>
            <person name="Sieber C.M.K."/>
            <person name="Emerson J.B."/>
            <person name="Anantharaman K."/>
            <person name="Thomas B.C."/>
            <person name="Malmstrom R."/>
            <person name="Stieglmeier M."/>
            <person name="Klingl A."/>
            <person name="Woyke T."/>
            <person name="Ryan C.M."/>
            <person name="Banfield J.F."/>
        </authorList>
    </citation>
    <scope>NUCLEOTIDE SEQUENCE [LARGE SCALE GENOMIC DNA]</scope>
</reference>
<sequence length="301" mass="33528">MKKQITTHRILWTSFFVDLLDVVMNIGVAILTHSVVMLSEALQGFADLLTSGFLLIGYSRSKKRADGEFQFGYGKEIYFWTLLSVLAMFFVTATLSIVFGYNRIIKPEPIINTPFMFAGFAVAFATNSYACLLSIKRLCKNMNSKNIWQSFKRSALIEVKTASVLDLMGTLSAFFGIIAFIILMLTGDYRYDGYGALIIGINIACMSVVLMIELRSFIAGKSVSSQTIKTIKQVALATRGVRGVSDIRTMHQGSEKFMLNIDITVNDSLTAHEIGVIIDTLKVNLMSAIKNIRYIQVELDN</sequence>
<feature type="transmembrane region" description="Helical" evidence="6">
    <location>
        <begin position="78"/>
        <end position="101"/>
    </location>
</feature>
<dbReference type="Gene3D" id="1.20.1510.10">
    <property type="entry name" value="Cation efflux protein transmembrane domain"/>
    <property type="match status" value="1"/>
</dbReference>
<protein>
    <submittedName>
        <fullName evidence="9">Uncharacterized protein</fullName>
    </submittedName>
</protein>
<accession>A0A2M6R8K4</accession>
<evidence type="ECO:0000313" key="10">
    <source>
        <dbReference type="Proteomes" id="UP000231162"/>
    </source>
</evidence>
<dbReference type="GO" id="GO:0008324">
    <property type="term" value="F:monoatomic cation transmembrane transporter activity"/>
    <property type="evidence" value="ECO:0007669"/>
    <property type="project" value="InterPro"/>
</dbReference>
<keyword evidence="4 6" id="KW-1133">Transmembrane helix</keyword>
<dbReference type="InterPro" id="IPR027469">
    <property type="entry name" value="Cation_efflux_TMD_sf"/>
</dbReference>
<evidence type="ECO:0000256" key="3">
    <source>
        <dbReference type="ARBA" id="ARBA00022692"/>
    </source>
</evidence>
<dbReference type="InterPro" id="IPR058533">
    <property type="entry name" value="Cation_efflux_TM"/>
</dbReference>
<evidence type="ECO:0000256" key="1">
    <source>
        <dbReference type="ARBA" id="ARBA00004141"/>
    </source>
</evidence>
<dbReference type="Gene3D" id="3.30.70.1350">
    <property type="entry name" value="Cation efflux protein, cytoplasmic domain"/>
    <property type="match status" value="1"/>
</dbReference>
<dbReference type="AlphaFoldDB" id="A0A2M6R8K4"/>
<gene>
    <name evidence="9" type="ORF">COT79_02535</name>
</gene>
<dbReference type="InterPro" id="IPR040177">
    <property type="entry name" value="SLC30A9"/>
</dbReference>
<organism evidence="9 10">
    <name type="scientific">Candidatus Berkelbacteria bacterium CG10_big_fil_rev_8_21_14_0_10_43_14</name>
    <dbReference type="NCBI Taxonomy" id="1974515"/>
    <lineage>
        <taxon>Bacteria</taxon>
        <taxon>Candidatus Berkelbacteria</taxon>
    </lineage>
</organism>
<dbReference type="Pfam" id="PF01545">
    <property type="entry name" value="Cation_efflux"/>
    <property type="match status" value="1"/>
</dbReference>
<comment type="subcellular location">
    <subcellularLocation>
        <location evidence="1">Membrane</location>
        <topology evidence="1">Multi-pass membrane protein</topology>
    </subcellularLocation>
</comment>
<feature type="domain" description="Cation efflux protein transmembrane" evidence="7">
    <location>
        <begin position="11"/>
        <end position="211"/>
    </location>
</feature>
<evidence type="ECO:0000313" key="9">
    <source>
        <dbReference type="EMBL" id="PIS06863.1"/>
    </source>
</evidence>
<keyword evidence="5 6" id="KW-0472">Membrane</keyword>
<proteinExistence type="predicted"/>
<evidence type="ECO:0000256" key="2">
    <source>
        <dbReference type="ARBA" id="ARBA00022448"/>
    </source>
</evidence>
<evidence type="ECO:0000259" key="7">
    <source>
        <dbReference type="Pfam" id="PF01545"/>
    </source>
</evidence>
<dbReference type="Proteomes" id="UP000231162">
    <property type="component" value="Unassembled WGS sequence"/>
</dbReference>
<evidence type="ECO:0000256" key="6">
    <source>
        <dbReference type="SAM" id="Phobius"/>
    </source>
</evidence>
<dbReference type="EMBL" id="PEZX01000032">
    <property type="protein sequence ID" value="PIS06863.1"/>
    <property type="molecule type" value="Genomic_DNA"/>
</dbReference>
<feature type="transmembrane region" description="Helical" evidence="6">
    <location>
        <begin position="41"/>
        <end position="58"/>
    </location>
</feature>
<name>A0A2M6R8K4_9BACT</name>
<dbReference type="SUPFAM" id="SSF160240">
    <property type="entry name" value="Cation efflux protein cytoplasmic domain-like"/>
    <property type="match status" value="1"/>
</dbReference>
<dbReference type="GO" id="GO:0006829">
    <property type="term" value="P:zinc ion transport"/>
    <property type="evidence" value="ECO:0007669"/>
    <property type="project" value="InterPro"/>
</dbReference>
<feature type="transmembrane region" description="Helical" evidence="6">
    <location>
        <begin position="12"/>
        <end position="35"/>
    </location>
</feature>
<evidence type="ECO:0000256" key="4">
    <source>
        <dbReference type="ARBA" id="ARBA00022989"/>
    </source>
</evidence>
<dbReference type="SUPFAM" id="SSF161111">
    <property type="entry name" value="Cation efflux protein transmembrane domain-like"/>
    <property type="match status" value="1"/>
</dbReference>
<feature type="transmembrane region" description="Helical" evidence="6">
    <location>
        <begin position="193"/>
        <end position="212"/>
    </location>
</feature>
<dbReference type="InterPro" id="IPR002524">
    <property type="entry name" value="Cation_efflux"/>
</dbReference>
<keyword evidence="2" id="KW-0813">Transport</keyword>
<evidence type="ECO:0000259" key="8">
    <source>
        <dbReference type="Pfam" id="PF16916"/>
    </source>
</evidence>
<dbReference type="InterPro" id="IPR027470">
    <property type="entry name" value="Cation_efflux_CTD"/>
</dbReference>
<dbReference type="InterPro" id="IPR036837">
    <property type="entry name" value="Cation_efflux_CTD_sf"/>
</dbReference>
<dbReference type="NCBIfam" id="TIGR01297">
    <property type="entry name" value="CDF"/>
    <property type="match status" value="1"/>
</dbReference>
<evidence type="ECO:0000256" key="5">
    <source>
        <dbReference type="ARBA" id="ARBA00023136"/>
    </source>
</evidence>
<comment type="caution">
    <text evidence="9">The sequence shown here is derived from an EMBL/GenBank/DDBJ whole genome shotgun (WGS) entry which is preliminary data.</text>
</comment>